<proteinExistence type="predicted"/>
<gene>
    <name evidence="1" type="ORF">G2W53_006680</name>
</gene>
<keyword evidence="2" id="KW-1185">Reference proteome</keyword>
<comment type="caution">
    <text evidence="1">The sequence shown here is derived from an EMBL/GenBank/DDBJ whole genome shotgun (WGS) entry which is preliminary data.</text>
</comment>
<dbReference type="AlphaFoldDB" id="A0A834X686"/>
<reference evidence="1" key="1">
    <citation type="submission" date="2020-09" db="EMBL/GenBank/DDBJ databases">
        <title>Genome-Enabled Discovery of Anthraquinone Biosynthesis in Senna tora.</title>
        <authorList>
            <person name="Kang S.-H."/>
            <person name="Pandey R.P."/>
            <person name="Lee C.-M."/>
            <person name="Sim J.-S."/>
            <person name="Jeong J.-T."/>
            <person name="Choi B.-S."/>
            <person name="Jung M."/>
            <person name="Ginzburg D."/>
            <person name="Zhao K."/>
            <person name="Won S.Y."/>
            <person name="Oh T.-J."/>
            <person name="Yu Y."/>
            <person name="Kim N.-H."/>
            <person name="Lee O.R."/>
            <person name="Lee T.-H."/>
            <person name="Bashyal P."/>
            <person name="Kim T.-S."/>
            <person name="Lee W.-H."/>
            <person name="Kawkins C."/>
            <person name="Kim C.-K."/>
            <person name="Kim J.S."/>
            <person name="Ahn B.O."/>
            <person name="Rhee S.Y."/>
            <person name="Sohng J.K."/>
        </authorList>
    </citation>
    <scope>NUCLEOTIDE SEQUENCE</scope>
    <source>
        <tissue evidence="1">Leaf</tissue>
    </source>
</reference>
<dbReference type="EMBL" id="JAAIUW010000003">
    <property type="protein sequence ID" value="KAF7838198.1"/>
    <property type="molecule type" value="Genomic_DNA"/>
</dbReference>
<evidence type="ECO:0000313" key="2">
    <source>
        <dbReference type="Proteomes" id="UP000634136"/>
    </source>
</evidence>
<evidence type="ECO:0000313" key="1">
    <source>
        <dbReference type="EMBL" id="KAF7838198.1"/>
    </source>
</evidence>
<accession>A0A834X686</accession>
<sequence>MASTLFGTRRGSWDIDERKFVDHVCVCLGLSPSRD</sequence>
<protein>
    <submittedName>
        <fullName evidence="1">Uncharacterized protein</fullName>
    </submittedName>
</protein>
<organism evidence="1 2">
    <name type="scientific">Senna tora</name>
    <dbReference type="NCBI Taxonomy" id="362788"/>
    <lineage>
        <taxon>Eukaryota</taxon>
        <taxon>Viridiplantae</taxon>
        <taxon>Streptophyta</taxon>
        <taxon>Embryophyta</taxon>
        <taxon>Tracheophyta</taxon>
        <taxon>Spermatophyta</taxon>
        <taxon>Magnoliopsida</taxon>
        <taxon>eudicotyledons</taxon>
        <taxon>Gunneridae</taxon>
        <taxon>Pentapetalae</taxon>
        <taxon>rosids</taxon>
        <taxon>fabids</taxon>
        <taxon>Fabales</taxon>
        <taxon>Fabaceae</taxon>
        <taxon>Caesalpinioideae</taxon>
        <taxon>Cassia clade</taxon>
        <taxon>Senna</taxon>
    </lineage>
</organism>
<name>A0A834X686_9FABA</name>
<dbReference type="Proteomes" id="UP000634136">
    <property type="component" value="Unassembled WGS sequence"/>
</dbReference>